<evidence type="ECO:0000256" key="3">
    <source>
        <dbReference type="ARBA" id="ARBA00022741"/>
    </source>
</evidence>
<gene>
    <name evidence="9" type="ORF">AXX12_06365</name>
</gene>
<evidence type="ECO:0000313" key="10">
    <source>
        <dbReference type="Proteomes" id="UP000076268"/>
    </source>
</evidence>
<protein>
    <submittedName>
        <fullName evidence="9">Serine kinase</fullName>
    </submittedName>
</protein>
<name>A0A154BPZ9_ANASB</name>
<dbReference type="Gene3D" id="3.40.980.20">
    <property type="entry name" value="Four-carbon acid sugar kinase, nucleotide binding domain"/>
    <property type="match status" value="1"/>
</dbReference>
<organism evidence="9 10">
    <name type="scientific">Anaerosporomusa subterranea</name>
    <dbReference type="NCBI Taxonomy" id="1794912"/>
    <lineage>
        <taxon>Bacteria</taxon>
        <taxon>Bacillati</taxon>
        <taxon>Bacillota</taxon>
        <taxon>Negativicutes</taxon>
        <taxon>Acetonemataceae</taxon>
        <taxon>Anaerosporomusa</taxon>
    </lineage>
</organism>
<comment type="similarity">
    <text evidence="1">Belongs to the four-carbon acid sugar kinase family.</text>
</comment>
<dbReference type="InterPro" id="IPR031475">
    <property type="entry name" value="NBD_C"/>
</dbReference>
<dbReference type="STRING" id="1794912.AXX12_06365"/>
<dbReference type="OrthoDB" id="9778478at2"/>
<dbReference type="Pfam" id="PF07005">
    <property type="entry name" value="SBD_N"/>
    <property type="match status" value="1"/>
</dbReference>
<evidence type="ECO:0000256" key="2">
    <source>
        <dbReference type="ARBA" id="ARBA00022679"/>
    </source>
</evidence>
<dbReference type="InterPro" id="IPR010737">
    <property type="entry name" value="4-carb_acid_sugar_kinase_N"/>
</dbReference>
<dbReference type="Gene3D" id="3.40.50.10840">
    <property type="entry name" value="Putative sugar-binding, N-terminal domain"/>
    <property type="match status" value="1"/>
</dbReference>
<evidence type="ECO:0000259" key="8">
    <source>
        <dbReference type="Pfam" id="PF17042"/>
    </source>
</evidence>
<keyword evidence="6" id="KW-0119">Carbohydrate metabolism</keyword>
<evidence type="ECO:0000256" key="6">
    <source>
        <dbReference type="ARBA" id="ARBA00023277"/>
    </source>
</evidence>
<sequence>MLIGVVADDTTGANDIGIMFSKNGYLTKIVAFDAGARLQADADVIIIDTDSRLDPKEIAYEKVLTATKQLQIVGCKIFHKKTCSVFRGNIGAEFDAVLDALGEQFMIISLAFPKNGRQTVHGIHTVHGKRLECSEFAHDPVHPMHSSDLVAILQEQTQHRVGRIDLDIVRNGTIALRQALESARTEVNYCIIDAQNQDDLTLLASALDGLAVLGGSSALAEELPKYWPTHKSCDALEQVDFQDHNGVLIVAGSLMPQTAAQIAHLQAIEMPVLKIDTREIFDLPLIERKKQEIIDQAVTLIMAGTDTLLMADNSPEIVRDTKAIGQASGIAEMTISKMVSAVLADITADVVAKTNLKRLIIAGGDTSGTLCRKLGITGNIVLREIETGLPSGLALGRHMLIVLKSGSFGKPEFLQTAVEHLKTICYQ</sequence>
<keyword evidence="4 9" id="KW-0418">Kinase</keyword>
<dbReference type="GO" id="GO:0016301">
    <property type="term" value="F:kinase activity"/>
    <property type="evidence" value="ECO:0007669"/>
    <property type="project" value="UniProtKB-KW"/>
</dbReference>
<dbReference type="Pfam" id="PF17042">
    <property type="entry name" value="NBD_C"/>
    <property type="match status" value="1"/>
</dbReference>
<evidence type="ECO:0000256" key="5">
    <source>
        <dbReference type="ARBA" id="ARBA00022840"/>
    </source>
</evidence>
<keyword evidence="5" id="KW-0067">ATP-binding</keyword>
<dbReference type="EMBL" id="LSGP01000017">
    <property type="protein sequence ID" value="KYZ76064.1"/>
    <property type="molecule type" value="Genomic_DNA"/>
</dbReference>
<dbReference type="Proteomes" id="UP000076268">
    <property type="component" value="Unassembled WGS sequence"/>
</dbReference>
<evidence type="ECO:0000313" key="9">
    <source>
        <dbReference type="EMBL" id="KYZ76064.1"/>
    </source>
</evidence>
<comment type="caution">
    <text evidence="9">The sequence shown here is derived from an EMBL/GenBank/DDBJ whole genome shotgun (WGS) entry which is preliminary data.</text>
</comment>
<keyword evidence="10" id="KW-1185">Reference proteome</keyword>
<feature type="domain" description="Four-carbon acid sugar kinase N-terminal" evidence="7">
    <location>
        <begin position="3"/>
        <end position="223"/>
    </location>
</feature>
<dbReference type="SUPFAM" id="SSF142764">
    <property type="entry name" value="YgbK-like"/>
    <property type="match status" value="1"/>
</dbReference>
<feature type="domain" description="Four-carbon acid sugar kinase nucleotide binding" evidence="8">
    <location>
        <begin position="248"/>
        <end position="414"/>
    </location>
</feature>
<accession>A0A154BPZ9</accession>
<evidence type="ECO:0000256" key="1">
    <source>
        <dbReference type="ARBA" id="ARBA00005715"/>
    </source>
</evidence>
<keyword evidence="2" id="KW-0808">Transferase</keyword>
<evidence type="ECO:0000259" key="7">
    <source>
        <dbReference type="Pfam" id="PF07005"/>
    </source>
</evidence>
<proteinExistence type="inferred from homology"/>
<dbReference type="InterPro" id="IPR037051">
    <property type="entry name" value="4-carb_acid_sugar_kinase_N_sf"/>
</dbReference>
<reference evidence="9 10" key="1">
    <citation type="submission" date="2016-02" db="EMBL/GenBank/DDBJ databases">
        <title>Anaerosporomusa subterraneum gen. nov., sp. nov., a spore-forming obligate anaerobe isolated from saprolite.</title>
        <authorList>
            <person name="Choi J.K."/>
            <person name="Shah M."/>
            <person name="Yee N."/>
        </authorList>
    </citation>
    <scope>NUCLEOTIDE SEQUENCE [LARGE SCALE GENOMIC DNA]</scope>
    <source>
        <strain evidence="9 10">RU4</strain>
    </source>
</reference>
<dbReference type="RefSeq" id="WP_066240859.1">
    <property type="nucleotide sequence ID" value="NZ_LSGP01000017.1"/>
</dbReference>
<dbReference type="AlphaFoldDB" id="A0A154BPZ9"/>
<dbReference type="GO" id="GO:0005524">
    <property type="term" value="F:ATP binding"/>
    <property type="evidence" value="ECO:0007669"/>
    <property type="project" value="UniProtKB-KW"/>
</dbReference>
<dbReference type="InterPro" id="IPR042213">
    <property type="entry name" value="NBD_C_sf"/>
</dbReference>
<evidence type="ECO:0000256" key="4">
    <source>
        <dbReference type="ARBA" id="ARBA00022777"/>
    </source>
</evidence>
<keyword evidence="3" id="KW-0547">Nucleotide-binding</keyword>